<organism evidence="4 5">
    <name type="scientific">Fructilactobacillus sanfranciscensis (strain TMW 1.1304)</name>
    <name type="common">Lactobacillus sanfranciscensis</name>
    <dbReference type="NCBI Taxonomy" id="714313"/>
    <lineage>
        <taxon>Bacteria</taxon>
        <taxon>Bacillati</taxon>
        <taxon>Bacillota</taxon>
        <taxon>Bacilli</taxon>
        <taxon>Lactobacillales</taxon>
        <taxon>Lactobacillaceae</taxon>
        <taxon>Fructilactobacillus</taxon>
    </lineage>
</organism>
<feature type="region of interest" description="Disordered" evidence="2">
    <location>
        <begin position="75"/>
        <end position="183"/>
    </location>
</feature>
<feature type="compositionally biased region" description="Polar residues" evidence="2">
    <location>
        <begin position="125"/>
        <end position="139"/>
    </location>
</feature>
<name>G2KTU7_FRUST</name>
<sequence length="759" mass="81508">MESFKKAIKKRNKVSWETGETKQRYKLIKSKRGWLSIAMGITFASMGIVGGGLHVSADTNSQIVSADVKAANQDNAPVAGDGVNSNQVNLSKSSAKDDTKNENDTSKTTETNPETAPQNEVKAQEQPTSELNNEVQDNSEPAKTKTTDENKSEQSQPNSTDEVKNDDDSSNQMPSNNDKDSNDLVKLYSGVYADTTSNQAECQQEIDVVAQALNNQIDITKGITDNDKQAFINQINTLATEGKNRLGNDNDNNTKVFNETNLKMQDVCLGVSTALQNSNGVLVTNADEFYNALANGDKHDIIIGNDIDLANLVNKPSSQGIGISNKIANGDVNISSMYNKYYQYSVDFDVYTFSGNNDRSNKNLTNVNFTNLYLFGTNLYGPIANASSYTFDNVQYLGAQAVYSPDTSTAAGAQVTIKNTVILETVNQYQTNFSTQTKYINDSNNNTGKYNVEQAIEANNVVFAENSNFTGTTYSGNVLELAGSANSSITLCKGSTVNLYPHGTSSVQNEVNGAAYGIVLKGKIILDDGSALNIFSQRGDIDSAIAGNQVAGAIALVRNGSNQIEIGNNANINVYTKNQPKSSPIYIEDNSPSKSQIIINNGGSFNYNGSGLGNYSGSIIQNPAGYTYNINLSDSGKFSLDALSGTNAKLTPKDTIVADNVKIQLSDGSYSAPIDHLIISFDKDDVTASFTGVSSEEGKVISTYLNNNGNKLQKLVLFGALQDAKDAASKVIDKAASDAKTQIDNESNLAPSEKQKSSR</sequence>
<feature type="region of interest" description="Disordered" evidence="2">
    <location>
        <begin position="737"/>
        <end position="759"/>
    </location>
</feature>
<evidence type="ECO:0000256" key="1">
    <source>
        <dbReference type="ARBA" id="ARBA00022729"/>
    </source>
</evidence>
<dbReference type="KEGG" id="lsn:LSA_00510"/>
<keyword evidence="1" id="KW-0732">Signal</keyword>
<feature type="transmembrane region" description="Helical" evidence="3">
    <location>
        <begin position="34"/>
        <end position="55"/>
    </location>
</feature>
<dbReference type="EMBL" id="CP002461">
    <property type="protein sequence ID" value="AEN98540.1"/>
    <property type="molecule type" value="Genomic_DNA"/>
</dbReference>
<protein>
    <submittedName>
        <fullName evidence="4">Uncharacterized protein</fullName>
    </submittedName>
</protein>
<dbReference type="RefSeq" id="WP_014081405.1">
    <property type="nucleotide sequence ID" value="NC_015978.1"/>
</dbReference>
<dbReference type="STRING" id="714313.LSA_00510"/>
<keyword evidence="3" id="KW-0472">Membrane</keyword>
<feature type="compositionally biased region" description="Polar residues" evidence="2">
    <location>
        <begin position="108"/>
        <end position="118"/>
    </location>
</feature>
<evidence type="ECO:0000313" key="5">
    <source>
        <dbReference type="Proteomes" id="UP000001285"/>
    </source>
</evidence>
<dbReference type="Pfam" id="PF19258">
    <property type="entry name" value="KxYKxGKxW_sig"/>
    <property type="match status" value="1"/>
</dbReference>
<dbReference type="HOGENOM" id="CLU_367149_0_0_9"/>
<dbReference type="AlphaFoldDB" id="G2KTU7"/>
<dbReference type="OrthoDB" id="2326315at2"/>
<keyword evidence="3" id="KW-0812">Transmembrane</keyword>
<reference evidence="4 5" key="1">
    <citation type="journal article" date="2011" name="Microb. Cell Fact.">
        <title>Genomic analysis reveals Lactobacillus sanfranciscensis as stable element in traditional sourdoughs.</title>
        <authorList>
            <person name="Vogel R.F."/>
            <person name="Pavlovic M."/>
            <person name="Ehrmann M.A."/>
            <person name="Wiezer A."/>
            <person name="Liesegang H."/>
            <person name="Offschanka S."/>
            <person name="Voget S."/>
            <person name="Angelov A."/>
            <person name="Bocker G."/>
            <person name="Liebl W."/>
        </authorList>
    </citation>
    <scope>NUCLEOTIDE SEQUENCE [LARGE SCALE GENOMIC DNA]</scope>
    <source>
        <strain evidence="4 5">TMW 1.1304</strain>
    </source>
</reference>
<dbReference type="Proteomes" id="UP000001285">
    <property type="component" value="Chromosome"/>
</dbReference>
<dbReference type="InterPro" id="IPR022263">
    <property type="entry name" value="KxYKxGKxW"/>
</dbReference>
<evidence type="ECO:0000313" key="4">
    <source>
        <dbReference type="EMBL" id="AEN98540.1"/>
    </source>
</evidence>
<evidence type="ECO:0000256" key="3">
    <source>
        <dbReference type="SAM" id="Phobius"/>
    </source>
</evidence>
<accession>G2KTU7</accession>
<keyword evidence="3" id="KW-1133">Transmembrane helix</keyword>
<proteinExistence type="predicted"/>
<feature type="compositionally biased region" description="Polar residues" evidence="2">
    <location>
        <begin position="83"/>
        <end position="93"/>
    </location>
</feature>
<feature type="compositionally biased region" description="Basic and acidic residues" evidence="2">
    <location>
        <begin position="140"/>
        <end position="152"/>
    </location>
</feature>
<evidence type="ECO:0000256" key="2">
    <source>
        <dbReference type="SAM" id="MobiDB-lite"/>
    </source>
</evidence>
<gene>
    <name evidence="4" type="ordered locus">LSA_00510</name>
</gene>
<feature type="compositionally biased region" description="Basic and acidic residues" evidence="2">
    <location>
        <begin position="94"/>
        <end position="107"/>
    </location>
</feature>
<keyword evidence="5" id="KW-1185">Reference proteome</keyword>